<dbReference type="GO" id="GO:0005524">
    <property type="term" value="F:ATP binding"/>
    <property type="evidence" value="ECO:0007669"/>
    <property type="project" value="UniProtKB-UniRule"/>
</dbReference>
<organism evidence="11 12">
    <name type="scientific">Ichthyophthirius multifiliis</name>
    <name type="common">White spot disease agent</name>
    <name type="synonym">Ich</name>
    <dbReference type="NCBI Taxonomy" id="5932"/>
    <lineage>
        <taxon>Eukaryota</taxon>
        <taxon>Sar</taxon>
        <taxon>Alveolata</taxon>
        <taxon>Ciliophora</taxon>
        <taxon>Intramacronucleata</taxon>
        <taxon>Oligohymenophorea</taxon>
        <taxon>Hymenostomatida</taxon>
        <taxon>Ophryoglenina</taxon>
        <taxon>Ichthyophthirius</taxon>
    </lineage>
</organism>
<dbReference type="STRING" id="857967.G0QM33"/>
<dbReference type="InterPro" id="IPR014001">
    <property type="entry name" value="Helicase_ATP-bd"/>
</dbReference>
<gene>
    <name evidence="11" type="ORF">IMG5_042580</name>
</gene>
<dbReference type="GeneID" id="14909909"/>
<dbReference type="GO" id="GO:0003724">
    <property type="term" value="F:RNA helicase activity"/>
    <property type="evidence" value="ECO:0007669"/>
    <property type="project" value="UniProtKB-EC"/>
</dbReference>
<evidence type="ECO:0000313" key="12">
    <source>
        <dbReference type="Proteomes" id="UP000008983"/>
    </source>
</evidence>
<feature type="region of interest" description="Disordered" evidence="8">
    <location>
        <begin position="407"/>
        <end position="427"/>
    </location>
</feature>
<comment type="function">
    <text evidence="7">RNA helicase.</text>
</comment>
<evidence type="ECO:0000313" key="11">
    <source>
        <dbReference type="EMBL" id="EGR33722.1"/>
    </source>
</evidence>
<evidence type="ECO:0000256" key="6">
    <source>
        <dbReference type="RuleBase" id="RU000492"/>
    </source>
</evidence>
<dbReference type="InterPro" id="IPR027417">
    <property type="entry name" value="P-loop_NTPase"/>
</dbReference>
<evidence type="ECO:0000256" key="5">
    <source>
        <dbReference type="ARBA" id="ARBA00022884"/>
    </source>
</evidence>
<dbReference type="SUPFAM" id="SSF52540">
    <property type="entry name" value="P-loop containing nucleoside triphosphate hydrolases"/>
    <property type="match status" value="1"/>
</dbReference>
<keyword evidence="12" id="KW-1185">Reference proteome</keyword>
<feature type="non-terminal residue" evidence="11">
    <location>
        <position position="729"/>
    </location>
</feature>
<reference evidence="11 12" key="1">
    <citation type="submission" date="2011-07" db="EMBL/GenBank/DDBJ databases">
        <authorList>
            <person name="Coyne R."/>
            <person name="Brami D."/>
            <person name="Johnson J."/>
            <person name="Hostetler J."/>
            <person name="Hannick L."/>
            <person name="Clark T."/>
            <person name="Cassidy-Hanley D."/>
            <person name="Inman J."/>
        </authorList>
    </citation>
    <scope>NUCLEOTIDE SEQUENCE [LARGE SCALE GENOMIC DNA]</scope>
    <source>
        <strain evidence="11 12">G5</strain>
    </source>
</reference>
<keyword evidence="4 6" id="KW-0067">ATP-binding</keyword>
<feature type="domain" description="Helicase ATP-binding" evidence="9">
    <location>
        <begin position="40"/>
        <end position="210"/>
    </location>
</feature>
<dbReference type="InterPro" id="IPR011545">
    <property type="entry name" value="DEAD/DEAH_box_helicase_dom"/>
</dbReference>
<dbReference type="PANTHER" id="PTHR24031">
    <property type="entry name" value="RNA HELICASE"/>
    <property type="match status" value="1"/>
</dbReference>
<comment type="similarity">
    <text evidence="6">Belongs to the DEAD box helicase family.</text>
</comment>
<dbReference type="GO" id="GO:0016787">
    <property type="term" value="F:hydrolase activity"/>
    <property type="evidence" value="ECO:0007669"/>
    <property type="project" value="UniProtKB-KW"/>
</dbReference>
<dbReference type="PROSITE" id="PS51194">
    <property type="entry name" value="HELICASE_CTER"/>
    <property type="match status" value="1"/>
</dbReference>
<evidence type="ECO:0000259" key="10">
    <source>
        <dbReference type="PROSITE" id="PS51194"/>
    </source>
</evidence>
<protein>
    <recommendedName>
        <fullName evidence="7">ATP-dependent RNA helicase</fullName>
        <ecNumber evidence="7">3.6.4.13</ecNumber>
    </recommendedName>
</protein>
<dbReference type="InterPro" id="IPR001650">
    <property type="entry name" value="Helicase_C-like"/>
</dbReference>
<dbReference type="Pfam" id="PF00271">
    <property type="entry name" value="Helicase_C"/>
    <property type="match status" value="1"/>
</dbReference>
<dbReference type="GO" id="GO:0003723">
    <property type="term" value="F:RNA binding"/>
    <property type="evidence" value="ECO:0007669"/>
    <property type="project" value="UniProtKB-UniRule"/>
</dbReference>
<dbReference type="InParanoid" id="G0QM33"/>
<name>G0QM33_ICHMU</name>
<evidence type="ECO:0000256" key="4">
    <source>
        <dbReference type="ARBA" id="ARBA00022840"/>
    </source>
</evidence>
<dbReference type="SMART" id="SM00490">
    <property type="entry name" value="HELICc"/>
    <property type="match status" value="1"/>
</dbReference>
<dbReference type="EMBL" id="GL983373">
    <property type="protein sequence ID" value="EGR33722.1"/>
    <property type="molecule type" value="Genomic_DNA"/>
</dbReference>
<dbReference type="OMA" id="GCYLGHS"/>
<dbReference type="Gene3D" id="3.40.50.300">
    <property type="entry name" value="P-loop containing nucleotide triphosphate hydrolases"/>
    <property type="match status" value="2"/>
</dbReference>
<dbReference type="OrthoDB" id="4310724at2759"/>
<dbReference type="PROSITE" id="PS00039">
    <property type="entry name" value="DEAD_ATP_HELICASE"/>
    <property type="match status" value="1"/>
</dbReference>
<accession>G0QM33</accession>
<evidence type="ECO:0000259" key="9">
    <source>
        <dbReference type="PROSITE" id="PS51192"/>
    </source>
</evidence>
<dbReference type="RefSeq" id="XP_004037708.1">
    <property type="nucleotide sequence ID" value="XM_004037660.1"/>
</dbReference>
<evidence type="ECO:0000256" key="3">
    <source>
        <dbReference type="ARBA" id="ARBA00022806"/>
    </source>
</evidence>
<dbReference type="SMART" id="SM00487">
    <property type="entry name" value="DEXDc"/>
    <property type="match status" value="1"/>
</dbReference>
<evidence type="ECO:0000256" key="7">
    <source>
        <dbReference type="RuleBase" id="RU365068"/>
    </source>
</evidence>
<feature type="domain" description="Helicase C-terminal" evidence="10">
    <location>
        <begin position="483"/>
        <end position="629"/>
    </location>
</feature>
<dbReference type="Proteomes" id="UP000008983">
    <property type="component" value="Unassembled WGS sequence"/>
</dbReference>
<dbReference type="PROSITE" id="PS51192">
    <property type="entry name" value="HELICASE_ATP_BIND_1"/>
    <property type="match status" value="1"/>
</dbReference>
<feature type="compositionally biased region" description="Basic residues" evidence="8">
    <location>
        <begin position="407"/>
        <end position="423"/>
    </location>
</feature>
<comment type="domain">
    <text evidence="7">The Q motif is unique to and characteristic of the DEAD box family of RNA helicases and controls ATP binding and hydrolysis.</text>
</comment>
<evidence type="ECO:0000256" key="8">
    <source>
        <dbReference type="SAM" id="MobiDB-lite"/>
    </source>
</evidence>
<proteinExistence type="inferred from homology"/>
<keyword evidence="2 6" id="KW-0378">Hydrolase</keyword>
<evidence type="ECO:0000256" key="1">
    <source>
        <dbReference type="ARBA" id="ARBA00022741"/>
    </source>
</evidence>
<dbReference type="eggNOG" id="KOG0347">
    <property type="taxonomic scope" value="Eukaryota"/>
</dbReference>
<evidence type="ECO:0000256" key="2">
    <source>
        <dbReference type="ARBA" id="ARBA00022801"/>
    </source>
</evidence>
<dbReference type="Pfam" id="PF00270">
    <property type="entry name" value="DEAD"/>
    <property type="match status" value="1"/>
</dbReference>
<dbReference type="InterPro" id="IPR000629">
    <property type="entry name" value="RNA-helicase_DEAD-box_CS"/>
</dbReference>
<dbReference type="CDD" id="cd18787">
    <property type="entry name" value="SF2_C_DEAD"/>
    <property type="match status" value="1"/>
</dbReference>
<dbReference type="EC" id="3.6.4.13" evidence="7"/>
<comment type="catalytic activity">
    <reaction evidence="7">
        <text>ATP + H2O = ADP + phosphate + H(+)</text>
        <dbReference type="Rhea" id="RHEA:13065"/>
        <dbReference type="ChEBI" id="CHEBI:15377"/>
        <dbReference type="ChEBI" id="CHEBI:15378"/>
        <dbReference type="ChEBI" id="CHEBI:30616"/>
        <dbReference type="ChEBI" id="CHEBI:43474"/>
        <dbReference type="ChEBI" id="CHEBI:456216"/>
        <dbReference type="EC" id="3.6.4.13"/>
    </reaction>
</comment>
<keyword evidence="3 6" id="KW-0347">Helicase</keyword>
<keyword evidence="1 6" id="KW-0547">Nucleotide-binding</keyword>
<keyword evidence="5 7" id="KW-0694">RNA-binding</keyword>
<feature type="compositionally biased region" description="Acidic residues" evidence="8">
    <location>
        <begin position="284"/>
        <end position="367"/>
    </location>
</feature>
<feature type="region of interest" description="Disordered" evidence="8">
    <location>
        <begin position="260"/>
        <end position="367"/>
    </location>
</feature>
<dbReference type="AlphaFoldDB" id="G0QM33"/>
<sequence length="729" mass="85442">MIAQPNNQGWKKWEIIHPLINQSLLECNFDTPTDIQAYVLSCYKHYNDFLVASQTGSGKTLSFGIPIMSEILFDKEDEKDKKPQNYIKCLILAPTRELVLQIENHLNQINKHSKNLIRVGSIVGGISKEKQRRILSYIPDILIATPGRLWDMIENYEHDCLKRLNQIKYFVIDEADRMVELGHFKELDNIIDQIYSRGEVSKNKEDLKKIEEFIQQKQTIKNGLISKVNVKKFEDLGEDQIISIKGDDAKKLLQKFTQNNEDQVQSEQNTQDQDDQQEESANQELDEEEVEEKLDEEEENLDENEEEENMVEGEENIEEEENIDEKEENLGEGEENTDEKEENLDEKEEENLDEKEEENLDEEEEEIDTNDILRKKIRNKKNSKMKVFLVSATLTKQFAGNKHKIKEISKKEKKKQKKINKKKTREEKKEEYENKLIPKMQALMIRIKFSGKPKIVDLTSTVLIPKNLKEFKTVCIEEDKPIYLYDYIKKRCGESFIIFNNSISYSKKILHLLTILGFKCLGLHSEMQQRQRLKKLDQFKSKQYQILVCTDIAARGLDIPTVQNVINYQIPLDIDTFIHRSGRTARIGKVGTCYSLVGPKDGQRYQKLITQLQKDQGVQNIEMTHTEREKIKSLINSGLELEKSQFDLKKKQMEKAWFKKNAKMAEIEVDKEVEVELKQIENEIQQKKKIQIKDNQNFQKVKKGVINISNKRRNNIFLDPTEIQKYAQQ</sequence>